<dbReference type="Proteomes" id="UP000244069">
    <property type="component" value="Unassembled WGS sequence"/>
</dbReference>
<name>A0A2T6B7S2_9RHOB</name>
<proteinExistence type="predicted"/>
<evidence type="ECO:0000256" key="1">
    <source>
        <dbReference type="SAM" id="SignalP"/>
    </source>
</evidence>
<evidence type="ECO:0000313" key="2">
    <source>
        <dbReference type="EMBL" id="PTX52105.1"/>
    </source>
</evidence>
<sequence length="509" mass="53415">MKRAIGIAALGAVSAGPALADVTPQEVWDNLAGTMRSFGYSIDVGETGQGGDLVLSDVVMSSPLAVEGSDDGEVTVTLSEITFSDQGDGTVRAEFPGTMPIEVTMPGDDEEPVRLLIDYTQTGLEMTVSGDPDDMVYDFAAEELALVLRELSGEGLGDDAPEVFDLSMAMGPVEGTTEIGESGDERTYTHDLQLGDLTYDAVVEEDDGGGNFSGRMTGVASEGTTRLPAEADFSDPSVLAAGGFGGSGVFTHQGSENEFSISEDGATTSQGTLSSESGRFAVEMSDGSFVYDISGSGNQLDMSVEELPFPLQASIDETRLGLTLPLTPAEDGSPRDAAVALDLSGFTMADEIWAIFDPQRVLPRDPATVHLDLTAQVTPLVNFLDPEAVQQMEENGDAPGELNALTLNELQIEAVGSSLSGEGAFTFGESTEAFGGMPQPEGEVRLEASGINRLMDALVTMGVMTEEDTMGMRMMMAMFTVPGSAPDTLSSTIEINEQGHVLANGQRIQ</sequence>
<keyword evidence="3" id="KW-1185">Reference proteome</keyword>
<dbReference type="Pfam" id="PF09898">
    <property type="entry name" value="DUF2125"/>
    <property type="match status" value="1"/>
</dbReference>
<dbReference type="EMBL" id="QBKN01000002">
    <property type="protein sequence ID" value="PTX52105.1"/>
    <property type="molecule type" value="Genomic_DNA"/>
</dbReference>
<dbReference type="OrthoDB" id="7791409at2"/>
<evidence type="ECO:0000313" key="3">
    <source>
        <dbReference type="Proteomes" id="UP000244069"/>
    </source>
</evidence>
<gene>
    <name evidence="2" type="ORF">C8N44_102150</name>
</gene>
<dbReference type="InterPro" id="IPR018666">
    <property type="entry name" value="DUF2125"/>
</dbReference>
<dbReference type="AlphaFoldDB" id="A0A2T6B7S2"/>
<accession>A0A2T6B7S2</accession>
<feature type="chain" id="PRO_5015698392" evidence="1">
    <location>
        <begin position="21"/>
        <end position="509"/>
    </location>
</feature>
<keyword evidence="1" id="KW-0732">Signal</keyword>
<dbReference type="RefSeq" id="WP_107974577.1">
    <property type="nucleotide sequence ID" value="NZ_BMEZ01000002.1"/>
</dbReference>
<feature type="signal peptide" evidence="1">
    <location>
        <begin position="1"/>
        <end position="20"/>
    </location>
</feature>
<organism evidence="2 3">
    <name type="scientific">Allosediminivita pacifica</name>
    <dbReference type="NCBI Taxonomy" id="1267769"/>
    <lineage>
        <taxon>Bacteria</taxon>
        <taxon>Pseudomonadati</taxon>
        <taxon>Pseudomonadota</taxon>
        <taxon>Alphaproteobacteria</taxon>
        <taxon>Rhodobacterales</taxon>
        <taxon>Paracoccaceae</taxon>
        <taxon>Allosediminivita</taxon>
    </lineage>
</organism>
<comment type="caution">
    <text evidence="2">The sequence shown here is derived from an EMBL/GenBank/DDBJ whole genome shotgun (WGS) entry which is preliminary data.</text>
</comment>
<protein>
    <submittedName>
        <fullName evidence="2">Uncharacterized protein DUF2125</fullName>
    </submittedName>
</protein>
<reference evidence="2 3" key="1">
    <citation type="submission" date="2018-04" db="EMBL/GenBank/DDBJ databases">
        <title>Genomic Encyclopedia of Archaeal and Bacterial Type Strains, Phase II (KMG-II): from individual species to whole genera.</title>
        <authorList>
            <person name="Goeker M."/>
        </authorList>
    </citation>
    <scope>NUCLEOTIDE SEQUENCE [LARGE SCALE GENOMIC DNA]</scope>
    <source>
        <strain evidence="2 3">DSM 29329</strain>
    </source>
</reference>